<dbReference type="PANTHER" id="PTHR42736">
    <property type="entry name" value="PROTEIN-GLUTAMINE GAMMA-GLUTAMYLTRANSFERASE"/>
    <property type="match status" value="1"/>
</dbReference>
<dbReference type="InterPro" id="IPR038765">
    <property type="entry name" value="Papain-like_cys_pep_sf"/>
</dbReference>
<dbReference type="SMART" id="SM00460">
    <property type="entry name" value="TGc"/>
    <property type="match status" value="1"/>
</dbReference>
<feature type="transmembrane region" description="Helical" evidence="2">
    <location>
        <begin position="57"/>
        <end position="79"/>
    </location>
</feature>
<feature type="transmembrane region" description="Helical" evidence="2">
    <location>
        <begin position="172"/>
        <end position="189"/>
    </location>
</feature>
<feature type="region of interest" description="Disordered" evidence="1">
    <location>
        <begin position="576"/>
        <end position="624"/>
    </location>
</feature>
<protein>
    <submittedName>
        <fullName evidence="4">DUF3488 and DUF4129 domain-containing transglutaminase family protein</fullName>
    </submittedName>
</protein>
<feature type="domain" description="Transglutaminase-like" evidence="3">
    <location>
        <begin position="489"/>
        <end position="558"/>
    </location>
</feature>
<dbReference type="InterPro" id="IPR021878">
    <property type="entry name" value="TgpA_N"/>
</dbReference>
<accession>A0ABV6TXT3</accession>
<keyword evidence="2" id="KW-1133">Transmembrane helix</keyword>
<feature type="transmembrane region" description="Helical" evidence="2">
    <location>
        <begin position="228"/>
        <end position="247"/>
    </location>
</feature>
<keyword evidence="2" id="KW-0812">Transmembrane</keyword>
<dbReference type="Pfam" id="PF13559">
    <property type="entry name" value="DUF4129"/>
    <property type="match status" value="1"/>
</dbReference>
<feature type="transmembrane region" description="Helical" evidence="2">
    <location>
        <begin position="25"/>
        <end position="45"/>
    </location>
</feature>
<dbReference type="Proteomes" id="UP001589870">
    <property type="component" value="Unassembled WGS sequence"/>
</dbReference>
<name>A0ABV6TXT3_9ACTN</name>
<dbReference type="InterPro" id="IPR002931">
    <property type="entry name" value="Transglutaminase-like"/>
</dbReference>
<evidence type="ECO:0000256" key="1">
    <source>
        <dbReference type="SAM" id="MobiDB-lite"/>
    </source>
</evidence>
<comment type="caution">
    <text evidence="4">The sequence shown here is derived from an EMBL/GenBank/DDBJ whole genome shotgun (WGS) entry which is preliminary data.</text>
</comment>
<dbReference type="RefSeq" id="WP_394299241.1">
    <property type="nucleotide sequence ID" value="NZ_JBHMQT010000003.1"/>
</dbReference>
<sequence>MKLPVAAGLATAAVTITLYPLFNGGAWFWACMGAVLVTTAAGMLLSRLAPPGRAPSVWASSTWAAMTAMAAALGVYLTAAFAGDQAWLRVIPTRDSIVRLSSLLGEGFADIQRYAAPVPADPAVCLLTAGGVGLVAILVDLLAVRLRRAATAGLPLLALFTVPAAVMADPLGWPAFVIAAFGYVGLLVADGRERLSHWGRAVVVRRSQLAAAGVLPDTGRLALSGKRIGVMAVALAILLPGLLPTLAPDPLFGFGVGNGSGPGGGSIGVPDAMVKLGWQLRQPENATVLTYTSSDGRSRYLRIYALDRFDGTTWRVGRLQGRQEDRVSEGPLPPAPGLGPGVATHQAETRITISEDISRLNFLPLPYPATRVDVDGDWRADRPSLLVFSTQDEAAGLRYRVLTGEPEPTAAQLRLSTAADPELDSPYLELPGTLDPEVRALAARVTGQAATPYEKAVKLQEWFTRTGGFTYSLDASYGGPRALSHFLIGPNSRKGYCEHFAGAMAVMARTLGIPARVATGYTGGTRTGEIWTVRTHDSHAWPELYFDGVGWLRFEPTPGGGAGQGTAQAPQYTLPVTSTAAPTPGSSAGSSAGSDDTDRAGGPLRPDRRRLDRELGGAPVPVDPGTPTAVKVGAAAAAALLLVLVPAGIRRMVRLRRRRALLGAATAPAVEAAWAELCDTLTDLGLAREPGESPRALGRRLTHGMDDEEAASVARIVSAHERLRYARTPGETIPGPADLAKVRRALAREISRGRRLAIGLAPTSTLLRIRALGGRALDVFDLSVIRR</sequence>
<feature type="region of interest" description="Disordered" evidence="1">
    <location>
        <begin position="321"/>
        <end position="342"/>
    </location>
</feature>
<evidence type="ECO:0000256" key="2">
    <source>
        <dbReference type="SAM" id="Phobius"/>
    </source>
</evidence>
<evidence type="ECO:0000313" key="5">
    <source>
        <dbReference type="Proteomes" id="UP001589870"/>
    </source>
</evidence>
<feature type="transmembrane region" description="Helical" evidence="2">
    <location>
        <begin position="149"/>
        <end position="166"/>
    </location>
</feature>
<feature type="compositionally biased region" description="Basic and acidic residues" evidence="1">
    <location>
        <begin position="605"/>
        <end position="615"/>
    </location>
</feature>
<keyword evidence="2" id="KW-0472">Membrane</keyword>
<dbReference type="PANTHER" id="PTHR42736:SF1">
    <property type="entry name" value="PROTEIN-GLUTAMINE GAMMA-GLUTAMYLTRANSFERASE"/>
    <property type="match status" value="1"/>
</dbReference>
<dbReference type="InterPro" id="IPR025403">
    <property type="entry name" value="TgpA-like_C"/>
</dbReference>
<dbReference type="Pfam" id="PF01841">
    <property type="entry name" value="Transglut_core"/>
    <property type="match status" value="1"/>
</dbReference>
<keyword evidence="5" id="KW-1185">Reference proteome</keyword>
<evidence type="ECO:0000259" key="3">
    <source>
        <dbReference type="SMART" id="SM00460"/>
    </source>
</evidence>
<feature type="compositionally biased region" description="Low complexity" evidence="1">
    <location>
        <begin position="576"/>
        <end position="604"/>
    </location>
</feature>
<proteinExistence type="predicted"/>
<dbReference type="EMBL" id="JBHMQT010000003">
    <property type="protein sequence ID" value="MFC0860988.1"/>
    <property type="molecule type" value="Genomic_DNA"/>
</dbReference>
<dbReference type="SUPFAM" id="SSF54001">
    <property type="entry name" value="Cysteine proteinases"/>
    <property type="match status" value="1"/>
</dbReference>
<dbReference type="Pfam" id="PF11992">
    <property type="entry name" value="TgpA_N"/>
    <property type="match status" value="1"/>
</dbReference>
<dbReference type="Gene3D" id="3.10.620.30">
    <property type="match status" value="1"/>
</dbReference>
<organism evidence="4 5">
    <name type="scientific">Sphaerimonospora cavernae</name>
    <dbReference type="NCBI Taxonomy" id="1740611"/>
    <lineage>
        <taxon>Bacteria</taxon>
        <taxon>Bacillati</taxon>
        <taxon>Actinomycetota</taxon>
        <taxon>Actinomycetes</taxon>
        <taxon>Streptosporangiales</taxon>
        <taxon>Streptosporangiaceae</taxon>
        <taxon>Sphaerimonospora</taxon>
    </lineage>
</organism>
<gene>
    <name evidence="4" type="ORF">ACFHYQ_01630</name>
</gene>
<feature type="transmembrane region" description="Helical" evidence="2">
    <location>
        <begin position="629"/>
        <end position="649"/>
    </location>
</feature>
<feature type="transmembrane region" description="Helical" evidence="2">
    <location>
        <begin position="123"/>
        <end position="142"/>
    </location>
</feature>
<dbReference type="InterPro" id="IPR052901">
    <property type="entry name" value="Bact_TGase-like"/>
</dbReference>
<reference evidence="4 5" key="1">
    <citation type="submission" date="2024-09" db="EMBL/GenBank/DDBJ databases">
        <authorList>
            <person name="Sun Q."/>
            <person name="Mori K."/>
        </authorList>
    </citation>
    <scope>NUCLEOTIDE SEQUENCE [LARGE SCALE GENOMIC DNA]</scope>
    <source>
        <strain evidence="4 5">TBRC 1851</strain>
    </source>
</reference>
<evidence type="ECO:0000313" key="4">
    <source>
        <dbReference type="EMBL" id="MFC0860988.1"/>
    </source>
</evidence>